<keyword evidence="1" id="KW-0157">Chromophore</keyword>
<keyword evidence="1" id="KW-0605">Phycobilisome</keyword>
<reference evidence="2" key="2">
    <citation type="journal article" date="2015" name="Genome Announc.">
        <title>Draft Genome Sequence of Filamentous Marine Cyanobacterium Lyngbya confervoides Strain BDU141951.</title>
        <authorList>
            <person name="Chandrababunaidu M.M."/>
            <person name="Sen D."/>
            <person name="Tripathy S."/>
        </authorList>
    </citation>
    <scope>NUCLEOTIDE SEQUENCE</scope>
    <source>
        <strain evidence="2">BDU141951</strain>
    </source>
</reference>
<keyword evidence="1" id="KW-0472">Membrane</keyword>
<dbReference type="InterPro" id="IPR015233">
    <property type="entry name" value="Orange_carotenoid-bd_N"/>
</dbReference>
<dbReference type="GO" id="GO:0030089">
    <property type="term" value="C:phycobilisome"/>
    <property type="evidence" value="ECO:0007669"/>
    <property type="project" value="UniProtKB-UniRule"/>
</dbReference>
<reference evidence="2" key="3">
    <citation type="submission" date="2020-02" db="EMBL/GenBank/DDBJ databases">
        <authorList>
            <person name="Sarangi A.N."/>
            <person name="Ghosh S."/>
            <person name="Mukherjee M."/>
            <person name="Tripathy S."/>
        </authorList>
    </citation>
    <scope>NUCLEOTIDE SEQUENCE</scope>
    <source>
        <strain evidence="2">BDU141951</strain>
    </source>
</reference>
<protein>
    <submittedName>
        <fullName evidence="2">Orange carotenoid protein</fullName>
    </submittedName>
</protein>
<keyword evidence="1" id="KW-0793">Thylakoid</keyword>
<comment type="caution">
    <text evidence="2">The sequence shown here is derived from an EMBL/GenBank/DDBJ whole genome shotgun (WGS) entry which is preliminary data.</text>
</comment>
<dbReference type="PROSITE" id="PS51773">
    <property type="entry name" value="OCP_N"/>
    <property type="match status" value="1"/>
</dbReference>
<name>A0A0C1YB27_9CYAN</name>
<comment type="similarity">
    <text evidence="1">Belongs to the orange carotenoid-binding protein family.</text>
</comment>
<dbReference type="SUPFAM" id="SSF81930">
    <property type="entry name" value="Orange carotenoid protein, N-terminal domain"/>
    <property type="match status" value="1"/>
</dbReference>
<dbReference type="InterPro" id="IPR036917">
    <property type="entry name" value="Orange_carotenoid-bd_N_sf"/>
</dbReference>
<gene>
    <name evidence="2" type="ORF">QQ91_023275</name>
</gene>
<dbReference type="Gene3D" id="1.10.2090.10">
    <property type="entry name" value="Orange carotenoid-binding protein, N-terminal domain"/>
    <property type="match status" value="1"/>
</dbReference>
<sequence length="165" mass="18287">MTYATVKTLNNQTTSFNAVEATTKAIQQLTTDDQLGLLWTLYKNMGRSITPAAPGAARLQFAAGLLEQVQGMSHPLQLQFMRDLVENNNTPETRAYGVLTNNTKLAFWYQLAVLMEDGVVIPVPDYYQLSNAALRVFDDISRLEFGQQITVMRQAVVAMGVDPLA</sequence>
<dbReference type="GO" id="GO:0016037">
    <property type="term" value="P:light absorption"/>
    <property type="evidence" value="ECO:0007669"/>
    <property type="project" value="UniProtKB-UniRule"/>
</dbReference>
<accession>A0A0C1YB27</accession>
<dbReference type="GO" id="GO:0031404">
    <property type="term" value="F:chloride ion binding"/>
    <property type="evidence" value="ECO:0007669"/>
    <property type="project" value="InterPro"/>
</dbReference>
<evidence type="ECO:0000256" key="1">
    <source>
        <dbReference type="PROSITE-ProRule" id="PRU01109"/>
    </source>
</evidence>
<dbReference type="Pfam" id="PF09150">
    <property type="entry name" value="Carot_N"/>
    <property type="match status" value="1"/>
</dbReference>
<dbReference type="AlphaFoldDB" id="A0A0C1YB27"/>
<keyword evidence="1" id="KW-0042">Antenna complex</keyword>
<proteinExistence type="inferred from homology"/>
<organism evidence="2">
    <name type="scientific">Lyngbya confervoides BDU141951</name>
    <dbReference type="NCBI Taxonomy" id="1574623"/>
    <lineage>
        <taxon>Bacteria</taxon>
        <taxon>Bacillati</taxon>
        <taxon>Cyanobacteriota</taxon>
        <taxon>Cyanophyceae</taxon>
        <taxon>Oscillatoriophycideae</taxon>
        <taxon>Oscillatoriales</taxon>
        <taxon>Microcoleaceae</taxon>
        <taxon>Lyngbya</taxon>
    </lineage>
</organism>
<evidence type="ECO:0000313" key="2">
    <source>
        <dbReference type="EMBL" id="NEV70019.1"/>
    </source>
</evidence>
<reference evidence="2" key="1">
    <citation type="submission" date="2014-11" db="EMBL/GenBank/DDBJ databases">
        <authorList>
            <person name="Malar M.C."/>
            <person name="Sen D."/>
            <person name="Tripathy S."/>
        </authorList>
    </citation>
    <scope>NUCLEOTIDE SEQUENCE</scope>
    <source>
        <strain evidence="2">BDU141951</strain>
    </source>
</reference>
<dbReference type="EMBL" id="JTHE02000003">
    <property type="protein sequence ID" value="NEV70019.1"/>
    <property type="molecule type" value="Genomic_DNA"/>
</dbReference>